<dbReference type="RefSeq" id="XP_019633812.1">
    <property type="nucleotide sequence ID" value="XM_019778253.1"/>
</dbReference>
<dbReference type="InterPro" id="IPR026910">
    <property type="entry name" value="Shisa"/>
</dbReference>
<feature type="chain" id="PRO_5028380274" evidence="6">
    <location>
        <begin position="19"/>
        <end position="188"/>
    </location>
</feature>
<keyword evidence="6" id="KW-0732">Signal</keyword>
<comment type="subcellular location">
    <subcellularLocation>
        <location evidence="1">Membrane</location>
    </subcellularLocation>
</comment>
<dbReference type="PANTHER" id="PTHR31395">
    <property type="entry name" value="SHISA"/>
    <property type="match status" value="1"/>
</dbReference>
<evidence type="ECO:0000256" key="2">
    <source>
        <dbReference type="ARBA" id="ARBA00022692"/>
    </source>
</evidence>
<keyword evidence="2" id="KW-0812">Transmembrane</keyword>
<dbReference type="KEGG" id="bbel:109477184"/>
<evidence type="ECO:0000313" key="9">
    <source>
        <dbReference type="RefSeq" id="XP_019633812.1"/>
    </source>
</evidence>
<dbReference type="AlphaFoldDB" id="A0A6P4ZS95"/>
<evidence type="ECO:0000256" key="5">
    <source>
        <dbReference type="SAM" id="MobiDB-lite"/>
    </source>
</evidence>
<dbReference type="GeneID" id="109477184"/>
<keyword evidence="4" id="KW-0472">Membrane</keyword>
<keyword evidence="3" id="KW-1133">Transmembrane helix</keyword>
<feature type="domain" description="Shisa N-terminal" evidence="7">
    <location>
        <begin position="19"/>
        <end position="61"/>
    </location>
</feature>
<feature type="signal peptide" evidence="6">
    <location>
        <begin position="1"/>
        <end position="18"/>
    </location>
</feature>
<reference evidence="9" key="1">
    <citation type="submission" date="2025-08" db="UniProtKB">
        <authorList>
            <consortium name="RefSeq"/>
        </authorList>
    </citation>
    <scope>IDENTIFICATION</scope>
    <source>
        <tissue evidence="9">Gonad</tissue>
    </source>
</reference>
<evidence type="ECO:0000256" key="4">
    <source>
        <dbReference type="ARBA" id="ARBA00023136"/>
    </source>
</evidence>
<proteinExistence type="predicted"/>
<evidence type="ECO:0000259" key="7">
    <source>
        <dbReference type="Pfam" id="PF13908"/>
    </source>
</evidence>
<dbReference type="Proteomes" id="UP000515135">
    <property type="component" value="Unplaced"/>
</dbReference>
<dbReference type="OrthoDB" id="10025410at2759"/>
<dbReference type="Pfam" id="PF13908">
    <property type="entry name" value="Shisa_N"/>
    <property type="match status" value="1"/>
</dbReference>
<gene>
    <name evidence="9" type="primary">LOC109477184</name>
</gene>
<protein>
    <submittedName>
        <fullName evidence="9">Protein shisa-5-like</fullName>
    </submittedName>
</protein>
<accession>A0A6P4ZS95</accession>
<evidence type="ECO:0000256" key="3">
    <source>
        <dbReference type="ARBA" id="ARBA00022989"/>
    </source>
</evidence>
<evidence type="ECO:0000256" key="1">
    <source>
        <dbReference type="ARBA" id="ARBA00004370"/>
    </source>
</evidence>
<organism evidence="8 9">
    <name type="scientific">Branchiostoma belcheri</name>
    <name type="common">Amphioxus</name>
    <dbReference type="NCBI Taxonomy" id="7741"/>
    <lineage>
        <taxon>Eukaryota</taxon>
        <taxon>Metazoa</taxon>
        <taxon>Chordata</taxon>
        <taxon>Cephalochordata</taxon>
        <taxon>Leptocardii</taxon>
        <taxon>Amphioxiformes</taxon>
        <taxon>Branchiostomatidae</taxon>
        <taxon>Branchiostoma</taxon>
    </lineage>
</organism>
<keyword evidence="8" id="KW-1185">Reference proteome</keyword>
<name>A0A6P4ZS95_BRABE</name>
<dbReference type="PANTHER" id="PTHR31395:SF23">
    <property type="entry name" value="GEO05642P1"/>
    <property type="match status" value="1"/>
</dbReference>
<evidence type="ECO:0000256" key="6">
    <source>
        <dbReference type="SAM" id="SignalP"/>
    </source>
</evidence>
<evidence type="ECO:0000313" key="8">
    <source>
        <dbReference type="Proteomes" id="UP000515135"/>
    </source>
</evidence>
<feature type="region of interest" description="Disordered" evidence="5">
    <location>
        <begin position="139"/>
        <end position="188"/>
    </location>
</feature>
<dbReference type="InterPro" id="IPR053891">
    <property type="entry name" value="Shisa_N"/>
</dbReference>
<dbReference type="GO" id="GO:0016020">
    <property type="term" value="C:membrane"/>
    <property type="evidence" value="ECO:0007669"/>
    <property type="project" value="UniProtKB-SubCell"/>
</dbReference>
<feature type="compositionally biased region" description="Pro residues" evidence="5">
    <location>
        <begin position="155"/>
        <end position="168"/>
    </location>
</feature>
<sequence>MSASVVLFVIVVLGTASAERCRDYTDVFGNSKPGFSCPTYSDLSSDVYCCGVSDLPMCCSSCLLSQYSPCDADDIIDLSIGAIVGIAVGCVVLVAIIITVCCCCCCACCAGCCRDPAPTTTVIANQPAAGVTVAQTTYPGQPYPQYPPSGELSQYPPPGAQYPPPGQQYPPQQGGLVYPPAYPGPMKQ</sequence>
<feature type="compositionally biased region" description="Low complexity" evidence="5">
    <location>
        <begin position="169"/>
        <end position="179"/>
    </location>
</feature>